<evidence type="ECO:0000313" key="2">
    <source>
        <dbReference type="Proteomes" id="UP000471672"/>
    </source>
</evidence>
<protein>
    <submittedName>
        <fullName evidence="1">Uncharacterized protein</fullName>
    </submittedName>
</protein>
<proteinExistence type="predicted"/>
<reference evidence="1 2" key="1">
    <citation type="journal article" date="2021" name="Arch. Microbiol.">
        <title>Cellulosimicrobium fucosivorans sp. nov., isolated from San Elijo Lagoon, contains a fucose metabolic pathway linked to carotenoid production.</title>
        <authorList>
            <person name="Aviles F.A."/>
            <person name="Kyndt J.A."/>
        </authorList>
    </citation>
    <scope>NUCLEOTIDE SEQUENCE [LARGE SCALE GENOMIC DNA]</scope>
    <source>
        <strain evidence="1 2">SE3</strain>
    </source>
</reference>
<organism evidence="1 2">
    <name type="scientific">Cellulosimicrobium composti</name>
    <dbReference type="NCBI Taxonomy" id="2672572"/>
    <lineage>
        <taxon>Bacteria</taxon>
        <taxon>Bacillati</taxon>
        <taxon>Actinomycetota</taxon>
        <taxon>Actinomycetes</taxon>
        <taxon>Micrococcales</taxon>
        <taxon>Promicromonosporaceae</taxon>
        <taxon>Cellulosimicrobium</taxon>
    </lineage>
</organism>
<dbReference type="RefSeq" id="WP_162289662.1">
    <property type="nucleotide sequence ID" value="NZ_JAAFAN010000024.1"/>
</dbReference>
<comment type="caution">
    <text evidence="1">The sequence shown here is derived from an EMBL/GenBank/DDBJ whole genome shotgun (WGS) entry which is preliminary data.</text>
</comment>
<gene>
    <name evidence="1" type="ORF">GYH36_08800</name>
</gene>
<dbReference type="EMBL" id="JAAFAN010000024">
    <property type="protein sequence ID" value="NDO89560.1"/>
    <property type="molecule type" value="Genomic_DNA"/>
</dbReference>
<sequence>MADDVRLVEHVRHLAELRTLAPRDAVGQDDVARHLVQRALPLAELHEHVLRRRPRVRRPPAHLAGQERHDLPAVVVDPEEPRRALEARALEMQQVRLDGGAVRPTGAADGAAPADDAVRDVTPEQRDLDVVRVVAVREQIGHTRHPRTCGGP</sequence>
<evidence type="ECO:0000313" key="1">
    <source>
        <dbReference type="EMBL" id="NDO89560.1"/>
    </source>
</evidence>
<name>A0ABX0BE11_9MICO</name>
<keyword evidence="2" id="KW-1185">Reference proteome</keyword>
<dbReference type="Proteomes" id="UP000471672">
    <property type="component" value="Unassembled WGS sequence"/>
</dbReference>
<accession>A0ABX0BE11</accession>